<dbReference type="Pfam" id="PF04480">
    <property type="entry name" value="DUF559"/>
    <property type="match status" value="1"/>
</dbReference>
<keyword evidence="2" id="KW-1185">Reference proteome</keyword>
<evidence type="ECO:0000313" key="1">
    <source>
        <dbReference type="EMBL" id="OCL36574.1"/>
    </source>
</evidence>
<evidence type="ECO:0000313" key="2">
    <source>
        <dbReference type="Proteomes" id="UP000093501"/>
    </source>
</evidence>
<gene>
    <name evidence="1" type="ORF">BCR15_01560</name>
</gene>
<dbReference type="AlphaFoldDB" id="A0A1C0AQC2"/>
<protein>
    <submittedName>
        <fullName evidence="1">Uncharacterized protein</fullName>
    </submittedName>
</protein>
<reference evidence="2" key="1">
    <citation type="submission" date="2016-07" db="EMBL/GenBank/DDBJ databases">
        <authorList>
            <person name="Florea S."/>
            <person name="Webb J.S."/>
            <person name="Jaromczyk J."/>
            <person name="Schardl C.L."/>
        </authorList>
    </citation>
    <scope>NUCLEOTIDE SEQUENCE [LARGE SCALE GENOMIC DNA]</scope>
    <source>
        <strain evidence="2">IPBSL-7</strain>
    </source>
</reference>
<name>A0A1C0AQC2_9ACTN</name>
<proteinExistence type="predicted"/>
<accession>A0A1C0AQC2</accession>
<dbReference type="SUPFAM" id="SSF52980">
    <property type="entry name" value="Restriction endonuclease-like"/>
    <property type="match status" value="1"/>
</dbReference>
<sequence>MDERLSHLLATVGAIHAGTHRELRERIRRAVARGELMRLLPGVYGADDSFLSRVAALRLWDPDAVLTGATAARVTWWPEFRDDSVSASTRRQMATYPGYDVHRWEIPADLILEVEGHRVVYPSLSVLQLIPRLGPTCIDEALRRRATSIAALHDALRSTPGRPGNPECLRHLRISRDEPWSHLERQAHQILRRAGFTGWRANHRLTLPSGVVYLDIAFLRWRVAVEVDGFSYHSDPATFHSDRRRDVELQLAGWRVLRFTAETLPGMPEALRRILREAERRGA</sequence>
<dbReference type="Gene3D" id="3.40.960.10">
    <property type="entry name" value="VSR Endonuclease"/>
    <property type="match status" value="1"/>
</dbReference>
<dbReference type="RefSeq" id="WP_068750945.1">
    <property type="nucleotide sequence ID" value="NZ_LR214441.1"/>
</dbReference>
<dbReference type="InterPro" id="IPR011335">
    <property type="entry name" value="Restrct_endonuc-II-like"/>
</dbReference>
<dbReference type="InterPro" id="IPR007569">
    <property type="entry name" value="DUF559"/>
</dbReference>
<comment type="caution">
    <text evidence="1">The sequence shown here is derived from an EMBL/GenBank/DDBJ whole genome shotgun (WGS) entry which is preliminary data.</text>
</comment>
<organism evidence="1 2">
    <name type="scientific">Tessaracoccus lapidicaptus</name>
    <dbReference type="NCBI Taxonomy" id="1427523"/>
    <lineage>
        <taxon>Bacteria</taxon>
        <taxon>Bacillati</taxon>
        <taxon>Actinomycetota</taxon>
        <taxon>Actinomycetes</taxon>
        <taxon>Propionibacteriales</taxon>
        <taxon>Propionibacteriaceae</taxon>
        <taxon>Tessaracoccus</taxon>
    </lineage>
</organism>
<dbReference type="EMBL" id="MBQD01000011">
    <property type="protein sequence ID" value="OCL36574.1"/>
    <property type="molecule type" value="Genomic_DNA"/>
</dbReference>
<dbReference type="Proteomes" id="UP000093501">
    <property type="component" value="Unassembled WGS sequence"/>
</dbReference>